<feature type="domain" description="DUF4143" evidence="2">
    <location>
        <begin position="202"/>
        <end position="365"/>
    </location>
</feature>
<reference evidence="3 4" key="1">
    <citation type="submission" date="2020-02" db="EMBL/GenBank/DDBJ databases">
        <title>Characterization of phylogenetic diversity of novel bifidobacterial species isolated in Czech ZOOs.</title>
        <authorList>
            <person name="Lugli G.A."/>
            <person name="Vera N.B."/>
            <person name="Ventura M."/>
        </authorList>
    </citation>
    <scope>NUCLEOTIDE SEQUENCE [LARGE SCALE GENOMIC DNA]</scope>
    <source>
        <strain evidence="3 4">DSM 109963</strain>
    </source>
</reference>
<dbReference type="InterPro" id="IPR041682">
    <property type="entry name" value="AAA_14"/>
</dbReference>
<protein>
    <submittedName>
        <fullName evidence="3">AAA family ATPase</fullName>
    </submittedName>
</protein>
<dbReference type="InterPro" id="IPR025420">
    <property type="entry name" value="DUF4143"/>
</dbReference>
<dbReference type="EMBL" id="JAAIIJ010000021">
    <property type="protein sequence ID" value="NMN02422.1"/>
    <property type="molecule type" value="Genomic_DNA"/>
</dbReference>
<evidence type="ECO:0000259" key="1">
    <source>
        <dbReference type="Pfam" id="PF13173"/>
    </source>
</evidence>
<dbReference type="PANTHER" id="PTHR43566">
    <property type="entry name" value="CONSERVED PROTEIN"/>
    <property type="match status" value="1"/>
</dbReference>
<evidence type="ECO:0000313" key="4">
    <source>
        <dbReference type="Proteomes" id="UP000553756"/>
    </source>
</evidence>
<proteinExistence type="predicted"/>
<organism evidence="3 4">
    <name type="scientific">Bifidobacterium panos</name>
    <dbReference type="NCBI Taxonomy" id="2675321"/>
    <lineage>
        <taxon>Bacteria</taxon>
        <taxon>Bacillati</taxon>
        <taxon>Actinomycetota</taxon>
        <taxon>Actinomycetes</taxon>
        <taxon>Bifidobacteriales</taxon>
        <taxon>Bifidobacteriaceae</taxon>
        <taxon>Bifidobacterium</taxon>
    </lineage>
</organism>
<accession>A0ABX1T048</accession>
<gene>
    <name evidence="3" type="ORF">G1C94_1044</name>
</gene>
<dbReference type="RefSeq" id="WP_172145834.1">
    <property type="nucleotide sequence ID" value="NZ_JAAIIJ010000021.1"/>
</dbReference>
<name>A0ABX1T048_9BIFI</name>
<evidence type="ECO:0000259" key="2">
    <source>
        <dbReference type="Pfam" id="PF13635"/>
    </source>
</evidence>
<dbReference type="Pfam" id="PF13173">
    <property type="entry name" value="AAA_14"/>
    <property type="match status" value="1"/>
</dbReference>
<dbReference type="PANTHER" id="PTHR43566:SF2">
    <property type="entry name" value="DUF4143 DOMAIN-CONTAINING PROTEIN"/>
    <property type="match status" value="1"/>
</dbReference>
<evidence type="ECO:0000313" key="3">
    <source>
        <dbReference type="EMBL" id="NMN02422.1"/>
    </source>
</evidence>
<keyword evidence="4" id="KW-1185">Reference proteome</keyword>
<comment type="caution">
    <text evidence="3">The sequence shown here is derived from an EMBL/GenBank/DDBJ whole genome shotgun (WGS) entry which is preliminary data.</text>
</comment>
<sequence length="423" mass="46984">MKRYMSRIYDQVLRDRLDATGAILIEGAKWCGKTSTAEQLAHSAVYMQDPKTRAQNLQLAELNPSLLLQGGVPRLIDEWQDAPSIWDAVRFEVDHRDEFGQFILTGSSVPIDLDALKHTGTGRIARMKMRTMSLLESEESTGSVSLRSLFQGDKPAARAQEGDLRDLAFLTCRGGWPRAIGRTERVALRQAIDYVDAVVEIDVSRVDDIKRNPSHTRMLLRSYARMISSQGTLASMQQDLRAAGVDMSQSTFLEYVEALRKLFVIEDLAAWNPNLRSKTAIRTSATRHFCDPSIAAVALQTGPEELLNDLETFGLLFESMCIRDLRVYADALDGSVFHYRDKSGLESDAVIHLRNGDYGLVEIKLGGDRLIEEGAATLKTLAAKIDTTKMHEPAFLMVLTGTGDYSYLREDGVLAVPIRALGA</sequence>
<dbReference type="Pfam" id="PF13635">
    <property type="entry name" value="DUF4143"/>
    <property type="match status" value="1"/>
</dbReference>
<dbReference type="Proteomes" id="UP000553756">
    <property type="component" value="Unassembled WGS sequence"/>
</dbReference>
<feature type="domain" description="AAA" evidence="1">
    <location>
        <begin position="22"/>
        <end position="136"/>
    </location>
</feature>